<dbReference type="RefSeq" id="XP_066072959.1">
    <property type="nucleotide sequence ID" value="XM_066216862.1"/>
</dbReference>
<sequence>MQLSIILILVVLSIWTIGVASQFSDPDIHFRPKRLVWVKNQWFQHLLADNAQQNISQLLIRNISEAKCDRSCWESEYQYSYLRNSTQECLCSNEYPSPADVNEQQRFPPYDDVGSVAKFTSLNAEMFEIYHPCYRNLITVNPISHADRQTVEGCLSFCGEPTLDRPSIYTAVIPSQHLDAGGYQDVYSCWCYDTRPSGETNECGYWLYHLFGKFFMPD</sequence>
<feature type="chain" id="PRO_5043478178" description="WSC domain-containing protein" evidence="1">
    <location>
        <begin position="22"/>
        <end position="218"/>
    </location>
</feature>
<proteinExistence type="predicted"/>
<dbReference type="Proteomes" id="UP001355207">
    <property type="component" value="Chromosome 1"/>
</dbReference>
<organism evidence="2 3">
    <name type="scientific">Kwoniella dendrophila CBS 6074</name>
    <dbReference type="NCBI Taxonomy" id="1295534"/>
    <lineage>
        <taxon>Eukaryota</taxon>
        <taxon>Fungi</taxon>
        <taxon>Dikarya</taxon>
        <taxon>Basidiomycota</taxon>
        <taxon>Agaricomycotina</taxon>
        <taxon>Tremellomycetes</taxon>
        <taxon>Tremellales</taxon>
        <taxon>Cryptococcaceae</taxon>
        <taxon>Kwoniella</taxon>
    </lineage>
</organism>
<evidence type="ECO:0000313" key="2">
    <source>
        <dbReference type="EMBL" id="WWC86196.1"/>
    </source>
</evidence>
<dbReference type="EMBL" id="CP144098">
    <property type="protein sequence ID" value="WWC86196.1"/>
    <property type="molecule type" value="Genomic_DNA"/>
</dbReference>
<dbReference type="AlphaFoldDB" id="A0AAX4JMF2"/>
<evidence type="ECO:0000256" key="1">
    <source>
        <dbReference type="SAM" id="SignalP"/>
    </source>
</evidence>
<dbReference type="GeneID" id="91091741"/>
<accession>A0AAX4JMF2</accession>
<protein>
    <recommendedName>
        <fullName evidence="4">WSC domain-containing protein</fullName>
    </recommendedName>
</protein>
<evidence type="ECO:0000313" key="3">
    <source>
        <dbReference type="Proteomes" id="UP001355207"/>
    </source>
</evidence>
<name>A0AAX4JMF2_9TREE</name>
<feature type="signal peptide" evidence="1">
    <location>
        <begin position="1"/>
        <end position="21"/>
    </location>
</feature>
<gene>
    <name evidence="2" type="ORF">L201_001069</name>
</gene>
<keyword evidence="3" id="KW-1185">Reference proteome</keyword>
<evidence type="ECO:0008006" key="4">
    <source>
        <dbReference type="Google" id="ProtNLM"/>
    </source>
</evidence>
<keyword evidence="1" id="KW-0732">Signal</keyword>
<reference evidence="2 3" key="1">
    <citation type="submission" date="2024-01" db="EMBL/GenBank/DDBJ databases">
        <title>Comparative genomics of Cryptococcus and Kwoniella reveals pathogenesis evolution and contrasting modes of karyotype evolution via chromosome fusion or intercentromeric recombination.</title>
        <authorList>
            <person name="Coelho M.A."/>
            <person name="David-Palma M."/>
            <person name="Shea T."/>
            <person name="Bowers K."/>
            <person name="McGinley-Smith S."/>
            <person name="Mohammad A.W."/>
            <person name="Gnirke A."/>
            <person name="Yurkov A.M."/>
            <person name="Nowrousian M."/>
            <person name="Sun S."/>
            <person name="Cuomo C.A."/>
            <person name="Heitman J."/>
        </authorList>
    </citation>
    <scope>NUCLEOTIDE SEQUENCE [LARGE SCALE GENOMIC DNA]</scope>
    <source>
        <strain evidence="2 3">CBS 6074</strain>
    </source>
</reference>